<reference evidence="2 3" key="1">
    <citation type="submission" date="2020-03" db="EMBL/GenBank/DDBJ databases">
        <title>Complete genome sequence of sixteen Streptomyces strains facilitates identification of candidate genes involved in plant growth-promotion in grain legumes and cereals.</title>
        <authorList>
            <person name="Gopalakrishnan S."/>
            <person name="Thakur V."/>
            <person name="Saxena R."/>
            <person name="Vadlamudi S."/>
            <person name="Purohit S."/>
            <person name="Kumar V."/>
            <person name="Rathore A."/>
            <person name="Chitikineni A."/>
            <person name="Varshney R.K."/>
        </authorList>
    </citation>
    <scope>NUCLEOTIDE SEQUENCE [LARGE SCALE GENOMIC DNA]</scope>
    <source>
        <strain evidence="2 3">KAI-180</strain>
    </source>
</reference>
<feature type="domain" description="VOC" evidence="1">
    <location>
        <begin position="2"/>
        <end position="126"/>
    </location>
</feature>
<dbReference type="Pfam" id="PF00903">
    <property type="entry name" value="Glyoxalase"/>
    <property type="match status" value="1"/>
</dbReference>
<protein>
    <submittedName>
        <fullName evidence="2">VOC family protein</fullName>
    </submittedName>
</protein>
<sequence>MRLGLITLVVPDYDQALAFYRDQLGFALAEDTDLGAGKRWVVVVPPGGGGAGLLLAKAVTPEQAARAGDQTGGRVGFFLYVDDFACEHARLLAAGVPFEEAPRCEPYGTVAVFRDPYGNRWDLIEPAP</sequence>
<dbReference type="InterPro" id="IPR037523">
    <property type="entry name" value="VOC_core"/>
</dbReference>
<name>A0A7Y6F0Y3_9ACTN</name>
<dbReference type="RefSeq" id="WP_175458494.1">
    <property type="nucleotide sequence ID" value="NZ_JAANNT010000017.1"/>
</dbReference>
<accession>A0A7Y6F0Y3</accession>
<dbReference type="InterPro" id="IPR004360">
    <property type="entry name" value="Glyas_Fos-R_dOase_dom"/>
</dbReference>
<organism evidence="2 3">
    <name type="scientific">Streptomyces odorifer</name>
    <dbReference type="NCBI Taxonomy" id="53450"/>
    <lineage>
        <taxon>Bacteria</taxon>
        <taxon>Bacillati</taxon>
        <taxon>Actinomycetota</taxon>
        <taxon>Actinomycetes</taxon>
        <taxon>Kitasatosporales</taxon>
        <taxon>Streptomycetaceae</taxon>
        <taxon>Streptomyces</taxon>
        <taxon>Streptomyces albidoflavus group</taxon>
    </lineage>
</organism>
<dbReference type="PANTHER" id="PTHR36437">
    <property type="entry name" value="GLYOXALASE/BLEOMYCIN RESISTANCE PROTEIN/DIOXYGENASE"/>
    <property type="match status" value="1"/>
</dbReference>
<dbReference type="AlphaFoldDB" id="A0A7Y6F0Y3"/>
<dbReference type="InterPro" id="IPR029068">
    <property type="entry name" value="Glyas_Bleomycin-R_OHBP_Dase"/>
</dbReference>
<gene>
    <name evidence="2" type="ORF">G6W59_19860</name>
</gene>
<dbReference type="Proteomes" id="UP000540128">
    <property type="component" value="Unassembled WGS sequence"/>
</dbReference>
<evidence type="ECO:0000313" key="3">
    <source>
        <dbReference type="Proteomes" id="UP000540128"/>
    </source>
</evidence>
<dbReference type="EMBL" id="JAANNT010000017">
    <property type="protein sequence ID" value="NUV30536.1"/>
    <property type="molecule type" value="Genomic_DNA"/>
</dbReference>
<comment type="caution">
    <text evidence="2">The sequence shown here is derived from an EMBL/GenBank/DDBJ whole genome shotgun (WGS) entry which is preliminary data.</text>
</comment>
<evidence type="ECO:0000259" key="1">
    <source>
        <dbReference type="PROSITE" id="PS51819"/>
    </source>
</evidence>
<proteinExistence type="predicted"/>
<keyword evidence="3" id="KW-1185">Reference proteome</keyword>
<dbReference type="SUPFAM" id="SSF54593">
    <property type="entry name" value="Glyoxalase/Bleomycin resistance protein/Dihydroxybiphenyl dioxygenase"/>
    <property type="match status" value="1"/>
</dbReference>
<evidence type="ECO:0000313" key="2">
    <source>
        <dbReference type="EMBL" id="NUV30536.1"/>
    </source>
</evidence>
<dbReference type="PANTHER" id="PTHR36437:SF2">
    <property type="entry name" value="GLYOXALASE_BLEOMYCIN RESISTANCE PROTEIN_DIOXYGENASE"/>
    <property type="match status" value="1"/>
</dbReference>
<dbReference type="Gene3D" id="3.10.180.10">
    <property type="entry name" value="2,3-Dihydroxybiphenyl 1,2-Dioxygenase, domain 1"/>
    <property type="match status" value="1"/>
</dbReference>
<dbReference type="PROSITE" id="PS51819">
    <property type="entry name" value="VOC"/>
    <property type="match status" value="1"/>
</dbReference>